<feature type="chain" id="PRO_5043362556" description="Secreted protein" evidence="2">
    <location>
        <begin position="20"/>
        <end position="166"/>
    </location>
</feature>
<evidence type="ECO:0000313" key="4">
    <source>
        <dbReference type="Proteomes" id="UP001445076"/>
    </source>
</evidence>
<comment type="caution">
    <text evidence="3">The sequence shown here is derived from an EMBL/GenBank/DDBJ whole genome shotgun (WGS) entry which is preliminary data.</text>
</comment>
<protein>
    <recommendedName>
        <fullName evidence="5">Secreted protein</fullName>
    </recommendedName>
</protein>
<name>A0AAW0XMN8_CHEQU</name>
<keyword evidence="4" id="KW-1185">Reference proteome</keyword>
<reference evidence="3 4" key="1">
    <citation type="journal article" date="2024" name="BMC Genomics">
        <title>Genome assembly of redclaw crayfish (Cherax quadricarinatus) provides insights into its immune adaptation and hypoxia tolerance.</title>
        <authorList>
            <person name="Liu Z."/>
            <person name="Zheng J."/>
            <person name="Li H."/>
            <person name="Fang K."/>
            <person name="Wang S."/>
            <person name="He J."/>
            <person name="Zhou D."/>
            <person name="Weng S."/>
            <person name="Chi M."/>
            <person name="Gu Z."/>
            <person name="He J."/>
            <person name="Li F."/>
            <person name="Wang M."/>
        </authorList>
    </citation>
    <scope>NUCLEOTIDE SEQUENCE [LARGE SCALE GENOMIC DNA]</scope>
    <source>
        <strain evidence="3">ZL_2023a</strain>
    </source>
</reference>
<dbReference type="EMBL" id="JARKIK010000037">
    <property type="protein sequence ID" value="KAK8739304.1"/>
    <property type="molecule type" value="Genomic_DNA"/>
</dbReference>
<organism evidence="3 4">
    <name type="scientific">Cherax quadricarinatus</name>
    <name type="common">Australian red claw crayfish</name>
    <dbReference type="NCBI Taxonomy" id="27406"/>
    <lineage>
        <taxon>Eukaryota</taxon>
        <taxon>Metazoa</taxon>
        <taxon>Ecdysozoa</taxon>
        <taxon>Arthropoda</taxon>
        <taxon>Crustacea</taxon>
        <taxon>Multicrustacea</taxon>
        <taxon>Malacostraca</taxon>
        <taxon>Eumalacostraca</taxon>
        <taxon>Eucarida</taxon>
        <taxon>Decapoda</taxon>
        <taxon>Pleocyemata</taxon>
        <taxon>Astacidea</taxon>
        <taxon>Parastacoidea</taxon>
        <taxon>Parastacidae</taxon>
        <taxon>Cherax</taxon>
    </lineage>
</organism>
<keyword evidence="2" id="KW-0732">Signal</keyword>
<dbReference type="AlphaFoldDB" id="A0AAW0XMN8"/>
<accession>A0AAW0XMN8</accession>
<feature type="compositionally biased region" description="Low complexity" evidence="1">
    <location>
        <begin position="21"/>
        <end position="35"/>
    </location>
</feature>
<evidence type="ECO:0000256" key="1">
    <source>
        <dbReference type="SAM" id="MobiDB-lite"/>
    </source>
</evidence>
<feature type="signal peptide" evidence="2">
    <location>
        <begin position="1"/>
        <end position="19"/>
    </location>
</feature>
<proteinExistence type="predicted"/>
<evidence type="ECO:0000256" key="2">
    <source>
        <dbReference type="SAM" id="SignalP"/>
    </source>
</evidence>
<dbReference type="Proteomes" id="UP001445076">
    <property type="component" value="Unassembled WGS sequence"/>
</dbReference>
<evidence type="ECO:0008006" key="5">
    <source>
        <dbReference type="Google" id="ProtNLM"/>
    </source>
</evidence>
<sequence>MSILTTFVVMTALVCASLAESSSHGRGSQRSSHGASIRDANYGGGGHGGSSGIVHAQLVGRHSSTTGGSAGGTYKSEHQGPNIIRFQLVGRHTSTTGGNVVSGGSYKSAPRIPTIIRAQLVGRHTSTTGGSIGSVGRRYNKIKPKGGSIIPFQLVGKHTSSSDIRY</sequence>
<evidence type="ECO:0000313" key="3">
    <source>
        <dbReference type="EMBL" id="KAK8739304.1"/>
    </source>
</evidence>
<feature type="region of interest" description="Disordered" evidence="1">
    <location>
        <begin position="21"/>
        <end position="46"/>
    </location>
</feature>
<gene>
    <name evidence="3" type="ORF">OTU49_003559</name>
</gene>